<dbReference type="SUPFAM" id="SSF89796">
    <property type="entry name" value="CoA-transferase family III (CaiB/BaiF)"/>
    <property type="match status" value="2"/>
</dbReference>
<dbReference type="GO" id="GO:0016740">
    <property type="term" value="F:transferase activity"/>
    <property type="evidence" value="ECO:0007669"/>
    <property type="project" value="UniProtKB-KW"/>
</dbReference>
<name>A0A6A5XRJ2_9PLEO</name>
<dbReference type="RefSeq" id="XP_033383892.1">
    <property type="nucleotide sequence ID" value="XM_033530427.1"/>
</dbReference>
<dbReference type="InterPro" id="IPR050509">
    <property type="entry name" value="CoA-transferase_III"/>
</dbReference>
<evidence type="ECO:0000313" key="3">
    <source>
        <dbReference type="Proteomes" id="UP000799778"/>
    </source>
</evidence>
<dbReference type="InterPro" id="IPR023606">
    <property type="entry name" value="CoA-Trfase_III_dom_1_sf"/>
</dbReference>
<dbReference type="Gene3D" id="3.40.50.10540">
    <property type="entry name" value="Crotonobetainyl-coa:carnitine coa-transferase, domain 1"/>
    <property type="match status" value="1"/>
</dbReference>
<dbReference type="EMBL" id="ML978069">
    <property type="protein sequence ID" value="KAF2015553.1"/>
    <property type="molecule type" value="Genomic_DNA"/>
</dbReference>
<comment type="similarity">
    <text evidence="1">Belongs to the CoA-transferase III family.</text>
</comment>
<dbReference type="InterPro" id="IPR003673">
    <property type="entry name" value="CoA-Trfase_fam_III"/>
</dbReference>
<proteinExistence type="inferred from homology"/>
<accession>A0A6A5XRJ2</accession>
<protein>
    <submittedName>
        <fullName evidence="2">CoA-transferase family III</fullName>
    </submittedName>
</protein>
<dbReference type="Pfam" id="PF02515">
    <property type="entry name" value="CoA_transf_3"/>
    <property type="match status" value="1"/>
</dbReference>
<reference evidence="2" key="1">
    <citation type="journal article" date="2020" name="Stud. Mycol.">
        <title>101 Dothideomycetes genomes: a test case for predicting lifestyles and emergence of pathogens.</title>
        <authorList>
            <person name="Haridas S."/>
            <person name="Albert R."/>
            <person name="Binder M."/>
            <person name="Bloem J."/>
            <person name="Labutti K."/>
            <person name="Salamov A."/>
            <person name="Andreopoulos B."/>
            <person name="Baker S."/>
            <person name="Barry K."/>
            <person name="Bills G."/>
            <person name="Bluhm B."/>
            <person name="Cannon C."/>
            <person name="Castanera R."/>
            <person name="Culley D."/>
            <person name="Daum C."/>
            <person name="Ezra D."/>
            <person name="Gonzalez J."/>
            <person name="Henrissat B."/>
            <person name="Kuo A."/>
            <person name="Liang C."/>
            <person name="Lipzen A."/>
            <person name="Lutzoni F."/>
            <person name="Magnuson J."/>
            <person name="Mondo S."/>
            <person name="Nolan M."/>
            <person name="Ohm R."/>
            <person name="Pangilinan J."/>
            <person name="Park H.-J."/>
            <person name="Ramirez L."/>
            <person name="Alfaro M."/>
            <person name="Sun H."/>
            <person name="Tritt A."/>
            <person name="Yoshinaga Y."/>
            <person name="Zwiers L.-H."/>
            <person name="Turgeon B."/>
            <person name="Goodwin S."/>
            <person name="Spatafora J."/>
            <person name="Crous P."/>
            <person name="Grigoriev I."/>
        </authorList>
    </citation>
    <scope>NUCLEOTIDE SEQUENCE</scope>
    <source>
        <strain evidence="2">CBS 175.79</strain>
    </source>
</reference>
<organism evidence="2 3">
    <name type="scientific">Aaosphaeria arxii CBS 175.79</name>
    <dbReference type="NCBI Taxonomy" id="1450172"/>
    <lineage>
        <taxon>Eukaryota</taxon>
        <taxon>Fungi</taxon>
        <taxon>Dikarya</taxon>
        <taxon>Ascomycota</taxon>
        <taxon>Pezizomycotina</taxon>
        <taxon>Dothideomycetes</taxon>
        <taxon>Pleosporomycetidae</taxon>
        <taxon>Pleosporales</taxon>
        <taxon>Pleosporales incertae sedis</taxon>
        <taxon>Aaosphaeria</taxon>
    </lineage>
</organism>
<evidence type="ECO:0000256" key="1">
    <source>
        <dbReference type="ARBA" id="ARBA00008383"/>
    </source>
</evidence>
<dbReference type="PANTHER" id="PTHR48228">
    <property type="entry name" value="SUCCINYL-COA--D-CITRAMALATE COA-TRANSFERASE"/>
    <property type="match status" value="1"/>
</dbReference>
<dbReference type="GeneID" id="54287824"/>
<sequence>MVTPLFRALKTLKLPESALRSVHIIEDGSYLPSSFKVDILAQSSIAVSALAASLFYSHRRNSSISNVSISTKHSCAEFKSERLYTLCGKPARPPWGVLGGLHKTSDGYIRMHDSFPDHRACALRILGLEENATRSDVAGKMLTWKAVELEKEAFQSGAVILALRSFEEWDALPQAKALSDCPILLEKLKDSSPYSPAFLEERDHKCLQGVRVVELSRVIAAPVAGKTLAAHGADVVWVTSPNLPDLPDLDRDLSRGKRTVQLDINKQADKEKLLDLIRSADVFIQGYRPGSLAAKQLSPEELTKLNPNLIIANMSAWGPTGPWARNRGFDSLVQTATGLNVAEAKAYGEGEVAHVLPCQALDHGAGYLLATGAIAALYKRATKGGAYRVDVSLAGVGKYLRSLGRYEGMTGFERQDIKNPEDVSEYLETRESGFGELVALRHSVTLEGLDVGWDIMPMPLGSHEPRWIG</sequence>
<gene>
    <name evidence="2" type="ORF">BU24DRAFT_441210</name>
</gene>
<dbReference type="AlphaFoldDB" id="A0A6A5XRJ2"/>
<evidence type="ECO:0000313" key="2">
    <source>
        <dbReference type="EMBL" id="KAF2015553.1"/>
    </source>
</evidence>
<dbReference type="PANTHER" id="PTHR48228:SF4">
    <property type="entry name" value="BLR3030 PROTEIN"/>
    <property type="match status" value="1"/>
</dbReference>
<dbReference type="OrthoDB" id="5863171at2759"/>
<dbReference type="Proteomes" id="UP000799778">
    <property type="component" value="Unassembled WGS sequence"/>
</dbReference>
<keyword evidence="2" id="KW-0808">Transferase</keyword>
<keyword evidence="3" id="KW-1185">Reference proteome</keyword>